<keyword evidence="1" id="KW-0472">Membrane</keyword>
<evidence type="ECO:0000313" key="4">
    <source>
        <dbReference type="Proteomes" id="UP000753961"/>
    </source>
</evidence>
<keyword evidence="1" id="KW-1133">Transmembrane helix</keyword>
<feature type="domain" description="FecR protein" evidence="2">
    <location>
        <begin position="117"/>
        <end position="208"/>
    </location>
</feature>
<evidence type="ECO:0000256" key="1">
    <source>
        <dbReference type="SAM" id="Phobius"/>
    </source>
</evidence>
<dbReference type="PANTHER" id="PTHR30273">
    <property type="entry name" value="PERIPLASMIC SIGNAL SENSOR AND SIGMA FACTOR ACTIVATOR FECR-RELATED"/>
    <property type="match status" value="1"/>
</dbReference>
<feature type="transmembrane region" description="Helical" evidence="1">
    <location>
        <begin position="86"/>
        <end position="106"/>
    </location>
</feature>
<protein>
    <submittedName>
        <fullName evidence="3">FecR domain-containing protein</fullName>
    </submittedName>
</protein>
<dbReference type="InterPro" id="IPR006860">
    <property type="entry name" value="FecR"/>
</dbReference>
<dbReference type="EMBL" id="JAHVHU010000014">
    <property type="protein sequence ID" value="MBY5959387.1"/>
    <property type="molecule type" value="Genomic_DNA"/>
</dbReference>
<dbReference type="RefSeq" id="WP_222580925.1">
    <property type="nucleotide sequence ID" value="NZ_JAHVHU010000014.1"/>
</dbReference>
<proteinExistence type="predicted"/>
<organism evidence="3 4">
    <name type="scientific">Membranihabitans marinus</name>
    <dbReference type="NCBI Taxonomy" id="1227546"/>
    <lineage>
        <taxon>Bacteria</taxon>
        <taxon>Pseudomonadati</taxon>
        <taxon>Bacteroidota</taxon>
        <taxon>Saprospiria</taxon>
        <taxon>Saprospirales</taxon>
        <taxon>Saprospiraceae</taxon>
        <taxon>Membranihabitans</taxon>
    </lineage>
</organism>
<reference evidence="3" key="1">
    <citation type="submission" date="2021-06" db="EMBL/GenBank/DDBJ databases">
        <title>44 bacteria genomes isolated from Dapeng, Shenzhen.</title>
        <authorList>
            <person name="Zheng W."/>
            <person name="Yu S."/>
            <person name="Huang Y."/>
        </authorList>
    </citation>
    <scope>NUCLEOTIDE SEQUENCE</scope>
    <source>
        <strain evidence="3">DP5N28-2</strain>
    </source>
</reference>
<dbReference type="AlphaFoldDB" id="A0A953I164"/>
<accession>A0A953I164</accession>
<dbReference type="PIRSF" id="PIRSF018266">
    <property type="entry name" value="FecR"/>
    <property type="match status" value="1"/>
</dbReference>
<gene>
    <name evidence="3" type="ORF">KUV50_14650</name>
</gene>
<dbReference type="Gene3D" id="2.60.120.1440">
    <property type="match status" value="1"/>
</dbReference>
<evidence type="ECO:0000313" key="3">
    <source>
        <dbReference type="EMBL" id="MBY5959387.1"/>
    </source>
</evidence>
<dbReference type="Proteomes" id="UP000753961">
    <property type="component" value="Unassembled WGS sequence"/>
</dbReference>
<keyword evidence="1" id="KW-0812">Transmembrane</keyword>
<dbReference type="PANTHER" id="PTHR30273:SF2">
    <property type="entry name" value="PROTEIN FECR"/>
    <property type="match status" value="1"/>
</dbReference>
<sequence>MTQDNNKKEIGELYRKYLRGDLSKKEFEELFDIIQDDEDNQMLHRIIDDTLPAGVSTSPQANTVISDHIGSPTTPTGVFSISRRSFYRLSVAATVLILLFAVFYALDSSQEEWIVHTTDFQETKEVVLPDGSRIVLNANTELKWKKGFEKEDIRTVHFAGEGYFDVNHLDGKGFVVKTGSVDVNVLGTEFNLETRRHHTNVFLKEGKVVLKGRDIQPIEMVPGDLVHYDTEKKKISKVTDQSSESALSWKEGVFTFEDLTGIQILDKMEDIYGKEFIIETPGNLGDIIVVQGLPYTDWDFTREALELSLGVRFIDSTSNKIIVKTKQMSDNQNN</sequence>
<evidence type="ECO:0000259" key="2">
    <source>
        <dbReference type="Pfam" id="PF04773"/>
    </source>
</evidence>
<dbReference type="InterPro" id="IPR012373">
    <property type="entry name" value="Ferrdict_sens_TM"/>
</dbReference>
<keyword evidence="4" id="KW-1185">Reference proteome</keyword>
<name>A0A953I164_9BACT</name>
<comment type="caution">
    <text evidence="3">The sequence shown here is derived from an EMBL/GenBank/DDBJ whole genome shotgun (WGS) entry which is preliminary data.</text>
</comment>
<dbReference type="Pfam" id="PF04773">
    <property type="entry name" value="FecR"/>
    <property type="match status" value="1"/>
</dbReference>
<dbReference type="GO" id="GO:0016989">
    <property type="term" value="F:sigma factor antagonist activity"/>
    <property type="evidence" value="ECO:0007669"/>
    <property type="project" value="TreeGrafter"/>
</dbReference>